<evidence type="ECO:0000313" key="2">
    <source>
        <dbReference type="EMBL" id="KCW49379.1"/>
    </source>
</evidence>
<organism evidence="2">
    <name type="scientific">Eucalyptus grandis</name>
    <name type="common">Flooded gum</name>
    <dbReference type="NCBI Taxonomy" id="71139"/>
    <lineage>
        <taxon>Eukaryota</taxon>
        <taxon>Viridiplantae</taxon>
        <taxon>Streptophyta</taxon>
        <taxon>Embryophyta</taxon>
        <taxon>Tracheophyta</taxon>
        <taxon>Spermatophyta</taxon>
        <taxon>Magnoliopsida</taxon>
        <taxon>eudicotyledons</taxon>
        <taxon>Gunneridae</taxon>
        <taxon>Pentapetalae</taxon>
        <taxon>rosids</taxon>
        <taxon>malvids</taxon>
        <taxon>Myrtales</taxon>
        <taxon>Myrtaceae</taxon>
        <taxon>Myrtoideae</taxon>
        <taxon>Eucalypteae</taxon>
        <taxon>Eucalyptus</taxon>
    </lineage>
</organism>
<dbReference type="PANTHER" id="PTHR42820:SF21">
    <property type="entry name" value="SHORT-CHAIN DEHYDROGENASE REDUCTASE 3B-LIKE"/>
    <property type="match status" value="1"/>
</dbReference>
<dbReference type="PANTHER" id="PTHR42820">
    <property type="entry name" value="SHORT-CHAIN DEHYDROGENASE REDUCTASE"/>
    <property type="match status" value="1"/>
</dbReference>
<proteinExistence type="inferred from homology"/>
<dbReference type="InterPro" id="IPR002347">
    <property type="entry name" value="SDR_fam"/>
</dbReference>
<dbReference type="InParanoid" id="A0A059A6L8"/>
<reference evidence="2" key="1">
    <citation type="submission" date="2013-07" db="EMBL/GenBank/DDBJ databases">
        <title>The genome of Eucalyptus grandis.</title>
        <authorList>
            <person name="Schmutz J."/>
            <person name="Hayes R."/>
            <person name="Myburg A."/>
            <person name="Tuskan G."/>
            <person name="Grattapaglia D."/>
            <person name="Rokhsar D.S."/>
        </authorList>
    </citation>
    <scope>NUCLEOTIDE SEQUENCE</scope>
    <source>
        <tissue evidence="2">Leaf extractions</tissue>
    </source>
</reference>
<dbReference type="SUPFAM" id="SSF51735">
    <property type="entry name" value="NAD(P)-binding Rossmann-fold domains"/>
    <property type="match status" value="1"/>
</dbReference>
<accession>A0A059A6L8</accession>
<protein>
    <submittedName>
        <fullName evidence="2">Uncharacterized protein</fullName>
    </submittedName>
</protein>
<dbReference type="InterPro" id="IPR036291">
    <property type="entry name" value="NAD(P)-bd_dom_sf"/>
</dbReference>
<dbReference type="EMBL" id="KK198763">
    <property type="protein sequence ID" value="KCW49379.1"/>
    <property type="molecule type" value="Genomic_DNA"/>
</dbReference>
<dbReference type="Pfam" id="PF13561">
    <property type="entry name" value="adh_short_C2"/>
    <property type="match status" value="1"/>
</dbReference>
<dbReference type="Gramene" id="KCW49379">
    <property type="protein sequence ID" value="KCW49379"/>
    <property type="gene ID" value="EUGRSUZ_K02923"/>
</dbReference>
<sequence>MVQFRSLDVQVNCQALVRSTVQAHGHLNVMLCNAGMVSENILDLQLSKFDCLMALNVQDVVACVKHAARSVVKGRVGGSIVCAGSVGRDCGGGRTNYCMLKHAVVGLVRSASVLSGAHGIRANCISPCAVATQLTSGMAHVTEAVLFLASHVSQFMTGHDLVVDGGYLLRH</sequence>
<dbReference type="OMA" id="INARGMT"/>
<gene>
    <name evidence="2" type="ORF">EUGRSUZ_K02923</name>
</gene>
<dbReference type="STRING" id="71139.A0A059A6L8"/>
<evidence type="ECO:0000256" key="1">
    <source>
        <dbReference type="ARBA" id="ARBA00006484"/>
    </source>
</evidence>
<name>A0A059A6L8_EUCGR</name>
<dbReference type="Gene3D" id="3.40.50.720">
    <property type="entry name" value="NAD(P)-binding Rossmann-like Domain"/>
    <property type="match status" value="1"/>
</dbReference>
<dbReference type="PRINTS" id="PR00081">
    <property type="entry name" value="GDHRDH"/>
</dbReference>
<comment type="similarity">
    <text evidence="1">Belongs to the short-chain dehydrogenases/reductases (SDR) family.</text>
</comment>
<dbReference type="AlphaFoldDB" id="A0A059A6L8"/>